<dbReference type="Proteomes" id="UP000235005">
    <property type="component" value="Unassembled WGS sequence"/>
</dbReference>
<protein>
    <submittedName>
        <fullName evidence="2">Pilus assembly protein</fullName>
    </submittedName>
</protein>
<dbReference type="Pfam" id="PF22150">
    <property type="entry name" value="Tt1218-like"/>
    <property type="match status" value="1"/>
</dbReference>
<sequence>MLVTLVVVAIGMWAMLDLHTRLQVSEQEAYQRTQALLLLGDLVERMRSNRQAAGDYLTNPIRGLGVDACSDPLAAPALAGRDRAQWCQGLQGSAEVYAGHAAGALIAGRGCVEALDEVAGEEYLLTVVWQGAVPLSAPPGEIRCGKGQYDQPAGSACALKPDSCRRYVSTRIHIAELGDS</sequence>
<name>A0A2N5WZ25_9GAMM</name>
<evidence type="ECO:0000313" key="3">
    <source>
        <dbReference type="Proteomes" id="UP000235005"/>
    </source>
</evidence>
<proteinExistence type="predicted"/>
<evidence type="ECO:0000259" key="1">
    <source>
        <dbReference type="Pfam" id="PF22150"/>
    </source>
</evidence>
<dbReference type="InterPro" id="IPR054402">
    <property type="entry name" value="Tt1218-like_dom"/>
</dbReference>
<dbReference type="EMBL" id="PKUS01000029">
    <property type="protein sequence ID" value="PLW67486.1"/>
    <property type="molecule type" value="Genomic_DNA"/>
</dbReference>
<feature type="domain" description="Type IV pilin Tt1218-like" evidence="1">
    <location>
        <begin position="25"/>
        <end position="58"/>
    </location>
</feature>
<comment type="caution">
    <text evidence="2">The sequence shown here is derived from an EMBL/GenBank/DDBJ whole genome shotgun (WGS) entry which is preliminary data.</text>
</comment>
<evidence type="ECO:0000313" key="2">
    <source>
        <dbReference type="EMBL" id="PLW67486.1"/>
    </source>
</evidence>
<gene>
    <name evidence="2" type="ORF">C0039_17205</name>
</gene>
<dbReference type="OrthoDB" id="8929815at2"/>
<dbReference type="AlphaFoldDB" id="A0A2N5WZ25"/>
<keyword evidence="3" id="KW-1185">Reference proteome</keyword>
<organism evidence="2 3">
    <name type="scientific">Pseudohalioglobus lutimaris</name>
    <dbReference type="NCBI Taxonomy" id="1737061"/>
    <lineage>
        <taxon>Bacteria</taxon>
        <taxon>Pseudomonadati</taxon>
        <taxon>Pseudomonadota</taxon>
        <taxon>Gammaproteobacteria</taxon>
        <taxon>Cellvibrionales</taxon>
        <taxon>Halieaceae</taxon>
        <taxon>Pseudohalioglobus</taxon>
    </lineage>
</organism>
<accession>A0A2N5WZ25</accession>
<reference evidence="2 3" key="1">
    <citation type="submission" date="2018-01" db="EMBL/GenBank/DDBJ databases">
        <title>The draft genome sequence of Halioglobus lutimaris HF004.</title>
        <authorList>
            <person name="Du Z.-J."/>
            <person name="Shi M.-J."/>
        </authorList>
    </citation>
    <scope>NUCLEOTIDE SEQUENCE [LARGE SCALE GENOMIC DNA]</scope>
    <source>
        <strain evidence="2 3">HF004</strain>
    </source>
</reference>